<dbReference type="Pfam" id="PF02915">
    <property type="entry name" value="Rubrerythrin"/>
    <property type="match status" value="1"/>
</dbReference>
<accession>A0ABY1C9S7</accession>
<sequence>MGYYDYEGYQPYSYDYIPPYWNTPATPLSFQQMMNTDIFTYPQNLNGALELILEALSGETEDRIFYMWLINQASSEEDKQIISGIRDNELGHYALFRQIYQDLTGEMPPSAEGEAFVEPESYCAGLSRALLGEQSAVQKYRKILYAMQSRLHINIMVEIITDEIRHGILYSYLYSKNGCGRQNQNQTNNA</sequence>
<proteinExistence type="predicted"/>
<gene>
    <name evidence="2" type="ORF">SAMN02745906_2295</name>
</gene>
<dbReference type="CDD" id="cd00657">
    <property type="entry name" value="Ferritin_like"/>
    <property type="match status" value="1"/>
</dbReference>
<evidence type="ECO:0000313" key="3">
    <source>
        <dbReference type="Proteomes" id="UP000198970"/>
    </source>
</evidence>
<dbReference type="Proteomes" id="UP000198970">
    <property type="component" value="Chromosome I"/>
</dbReference>
<feature type="domain" description="Rubrerythrin diiron-binding" evidence="1">
    <location>
        <begin position="50"/>
        <end position="173"/>
    </location>
</feature>
<evidence type="ECO:0000259" key="1">
    <source>
        <dbReference type="Pfam" id="PF02915"/>
    </source>
</evidence>
<protein>
    <submittedName>
        <fullName evidence="2">Rubrerythrin</fullName>
    </submittedName>
</protein>
<reference evidence="2 3" key="1">
    <citation type="submission" date="2016-10" db="EMBL/GenBank/DDBJ databases">
        <authorList>
            <person name="Varghese N."/>
            <person name="Submissions S."/>
        </authorList>
    </citation>
    <scope>NUCLEOTIDE SEQUENCE [LARGE SCALE GENOMIC DNA]</scope>
    <source>
        <strain evidence="2 3">ATCC 19403</strain>
    </source>
</reference>
<dbReference type="EMBL" id="LT630003">
    <property type="protein sequence ID" value="SET83574.1"/>
    <property type="molecule type" value="Genomic_DNA"/>
</dbReference>
<evidence type="ECO:0000313" key="2">
    <source>
        <dbReference type="EMBL" id="SET83574.1"/>
    </source>
</evidence>
<dbReference type="InterPro" id="IPR012347">
    <property type="entry name" value="Ferritin-like"/>
</dbReference>
<name>A0ABY1C9S7_9FIRM</name>
<dbReference type="InterPro" id="IPR009078">
    <property type="entry name" value="Ferritin-like_SF"/>
</dbReference>
<keyword evidence="3" id="KW-1185">Reference proteome</keyword>
<dbReference type="RefSeq" id="WP_054791774.1">
    <property type="nucleotide sequence ID" value="NZ_LT630003.1"/>
</dbReference>
<organism evidence="2 3">
    <name type="scientific">Lacrimispora sphenoides JCM 1415</name>
    <dbReference type="NCBI Taxonomy" id="1297793"/>
    <lineage>
        <taxon>Bacteria</taxon>
        <taxon>Bacillati</taxon>
        <taxon>Bacillota</taxon>
        <taxon>Clostridia</taxon>
        <taxon>Lachnospirales</taxon>
        <taxon>Lachnospiraceae</taxon>
        <taxon>Lacrimispora</taxon>
    </lineage>
</organism>
<dbReference type="InterPro" id="IPR003251">
    <property type="entry name" value="Rr_diiron-bd_dom"/>
</dbReference>
<dbReference type="Gene3D" id="1.20.1260.10">
    <property type="match status" value="1"/>
</dbReference>
<dbReference type="SUPFAM" id="SSF47240">
    <property type="entry name" value="Ferritin-like"/>
    <property type="match status" value="1"/>
</dbReference>